<feature type="signal peptide" evidence="1">
    <location>
        <begin position="1"/>
        <end position="22"/>
    </location>
</feature>
<name>A0A397RWW2_9MOLU</name>
<keyword evidence="1" id="KW-0732">Signal</keyword>
<dbReference type="EMBL" id="QXEV01000007">
    <property type="protein sequence ID" value="RIA77732.1"/>
    <property type="molecule type" value="Genomic_DNA"/>
</dbReference>
<comment type="caution">
    <text evidence="2">The sequence shown here is derived from an EMBL/GenBank/DDBJ whole genome shotgun (WGS) entry which is preliminary data.</text>
</comment>
<evidence type="ECO:0000256" key="1">
    <source>
        <dbReference type="SAM" id="SignalP"/>
    </source>
</evidence>
<organism evidence="2 3">
    <name type="scientific">Anaeroplasma bactoclasticum</name>
    <dbReference type="NCBI Taxonomy" id="2088"/>
    <lineage>
        <taxon>Bacteria</taxon>
        <taxon>Bacillati</taxon>
        <taxon>Mycoplasmatota</taxon>
        <taxon>Mollicutes</taxon>
        <taxon>Anaeroplasmatales</taxon>
        <taxon>Anaeroplasmataceae</taxon>
        <taxon>Anaeroplasma</taxon>
    </lineage>
</organism>
<evidence type="ECO:0000313" key="3">
    <source>
        <dbReference type="Proteomes" id="UP000266506"/>
    </source>
</evidence>
<keyword evidence="3" id="KW-1185">Reference proteome</keyword>
<dbReference type="RefSeq" id="WP_119016040.1">
    <property type="nucleotide sequence ID" value="NZ_QXEV01000007.1"/>
</dbReference>
<proteinExistence type="predicted"/>
<reference evidence="2 3" key="1">
    <citation type="submission" date="2018-08" db="EMBL/GenBank/DDBJ databases">
        <title>Genomic Encyclopedia of Archaeal and Bacterial Type Strains, Phase II (KMG-II): from individual species to whole genera.</title>
        <authorList>
            <person name="Goeker M."/>
        </authorList>
    </citation>
    <scope>NUCLEOTIDE SEQUENCE [LARGE SCALE GENOMIC DNA]</scope>
    <source>
        <strain evidence="2 3">ATCC 27112</strain>
    </source>
</reference>
<feature type="chain" id="PRO_5017465326" evidence="1">
    <location>
        <begin position="23"/>
        <end position="737"/>
    </location>
</feature>
<protein>
    <submittedName>
        <fullName evidence="2">Uncharacterized protein</fullName>
    </submittedName>
</protein>
<dbReference type="InParanoid" id="A0A397RWW2"/>
<sequence length="737" mass="83977">MKKRMGIIISLLFATITTCALASCGRSKWEYSKKDASEFIELNAQVSKKDSTKYEMDITSENPVFKNIVSKDNILLFDLSKVNNVKGYMKYEDIKDHLIPISSTNESSNQAITIEFFDDDVTEIGVLVHKDSLKKNSFAYAVGRIFSNKEELQTKYEEEIIKKKGGWDTANKGIQMANYITSSILGYIANNPSVFAGGIFGLATTLGNAFLSSGPTLADVSRELGVIDAKIDAISNQIDANQKEILDEFVRTQAMIDEVKVNQYNQNIQAFQTSYVKPIEDYLLVYKDSIEQYFKKYVSEPHNVCVYYGKDDILMKSEDDISNAEKVEFKISEFKNSIDYLKKNKEIVDDKFPLAMNKDIKAALNGVTLPKGRSLDVVVEDIYKTICDIVNQEVLTKENEVMHRDVLQLVNNFVSYAKAIAGINFESVINSYVSRLEYIYNFSFETKKIVRDLFAAIKLNLDQYLCVAQAACIAQKINYTKEIGQAYMNAADYISSKYDGQMKVDDNYSYIAKNKIKGDLYHAYAQVSFTNLGNSPTFHASFELRNNLSYDGANICGNLVDVNSIKFVNYTNMRAISTRYSLLRNIGVTKEDTLIHYLAANNIVSYDGIDLLYRVFNSGRTVYKLARILTSYNIRDLRDSDSFKLRCACCGNNDGYYFNLGQEYKYRYSDFNCESKYWSGKMSYGDIISSETGALDNQNLVSAYARYSESHWYWSDDEHWGFNNDVFGEYFFIFSIV</sequence>
<evidence type="ECO:0000313" key="2">
    <source>
        <dbReference type="EMBL" id="RIA77732.1"/>
    </source>
</evidence>
<dbReference type="AlphaFoldDB" id="A0A397RWW2"/>
<dbReference type="Proteomes" id="UP000266506">
    <property type="component" value="Unassembled WGS sequence"/>
</dbReference>
<gene>
    <name evidence="2" type="ORF">EI71_00885</name>
</gene>
<accession>A0A397RWW2</accession>
<dbReference type="PROSITE" id="PS51257">
    <property type="entry name" value="PROKAR_LIPOPROTEIN"/>
    <property type="match status" value="1"/>
</dbReference>